<gene>
    <name evidence="3" type="primary">Dmoj\GI15418</name>
    <name evidence="3" type="ORF">Dmoj_GI15418</name>
</gene>
<dbReference type="SMART" id="SM00320">
    <property type="entry name" value="WD40"/>
    <property type="match status" value="5"/>
</dbReference>
<dbReference type="SMR" id="B4L2J2"/>
<dbReference type="InterPro" id="IPR001680">
    <property type="entry name" value="WD40_rpt"/>
</dbReference>
<proteinExistence type="predicted"/>
<dbReference type="SUPFAM" id="SSF50978">
    <property type="entry name" value="WD40 repeat-like"/>
    <property type="match status" value="1"/>
</dbReference>
<feature type="compositionally biased region" description="Polar residues" evidence="2">
    <location>
        <begin position="371"/>
        <end position="383"/>
    </location>
</feature>
<dbReference type="Pfam" id="PF00400">
    <property type="entry name" value="WD40"/>
    <property type="match status" value="1"/>
</dbReference>
<feature type="compositionally biased region" description="Acidic residues" evidence="2">
    <location>
        <begin position="356"/>
        <end position="370"/>
    </location>
</feature>
<dbReference type="eggNOG" id="KOG0320">
    <property type="taxonomic scope" value="Eukaryota"/>
</dbReference>
<dbReference type="OrthoDB" id="308449at2759"/>
<dbReference type="Gene3D" id="2.130.10.10">
    <property type="entry name" value="YVTN repeat-like/Quinoprotein amine dehydrogenase"/>
    <property type="match status" value="2"/>
</dbReference>
<dbReference type="InterPro" id="IPR051959">
    <property type="entry name" value="PAK1-Kinase_Regulator"/>
</dbReference>
<name>B4L2J2_DROMO</name>
<dbReference type="FunCoup" id="B4L2J2">
    <property type="interactions" value="1746"/>
</dbReference>
<dbReference type="InterPro" id="IPR036322">
    <property type="entry name" value="WD40_repeat_dom_sf"/>
</dbReference>
<dbReference type="AlphaFoldDB" id="B4L2J2"/>
<sequence length="433" mass="48401">MVPAIEIIVGTYSEYLLGYQLCENRDKNGEKQLQLKPTFADRSHDGSIKSLAVHKHWIATGGIDDRIFIYDMSLRKQAHVLSVHKGIVNTLVFSSDSTHLMSGGIDGRMIATRLANWSTEGEWPRPHNGKAVTHIACHPSSRMCLSLGADQVLNTWNLVKGRIAYRTNLKSKRTLGNAPDCLTWSPEGNFFTIAGPRTMEIWSIQTASVMQQISLTSKPICVAWPDEQNCVVGLENGCIAWLCLDEEKDTASKMIKMHDNRVKGIGFMHNTLVTISSTGEIKAWKCNVDKMHVSLLACTNIDCRPTCLSLLDNSQFGKSQKSTPTLSIDKQQSARLAARIEALESLKPRSYVAIEYDENDENGENDDESEYVTSDSETEPSNSDSDETYENDDDSEQEEEEDEPKRKSSKKSPTKRTQAAPKQTHSKRAKNEK</sequence>
<feature type="compositionally biased region" description="Acidic residues" evidence="2">
    <location>
        <begin position="384"/>
        <end position="402"/>
    </location>
</feature>
<protein>
    <submittedName>
        <fullName evidence="3">Uncharacterized protein</fullName>
    </submittedName>
</protein>
<dbReference type="HOGENOM" id="CLU_390439_0_0_1"/>
<comment type="function">
    <text evidence="1">Negatively regulates the PAK1 kinase. PAK1 is a member of the PAK kinase family, which has been shown to play a positive role in the regulation of signaling pathways involving MAPK8 and RELA. PAK1 exists as an inactive homodimer, which is activated by binding of small GTPases such as CDC42 to an N-terminal regulatory domain. PAK1IP1 also binds to the N-terminus of PAK1, and inhibits the specific activation of PAK1 by CDC42. May be involved in ribosomal large subunit assembly.</text>
</comment>
<evidence type="ECO:0000256" key="2">
    <source>
        <dbReference type="SAM" id="MobiDB-lite"/>
    </source>
</evidence>
<dbReference type="eggNOG" id="KOG0294">
    <property type="taxonomic scope" value="Eukaryota"/>
</dbReference>
<organism evidence="3 4">
    <name type="scientific">Drosophila mojavensis</name>
    <name type="common">Fruit fly</name>
    <dbReference type="NCBI Taxonomy" id="7230"/>
    <lineage>
        <taxon>Eukaryota</taxon>
        <taxon>Metazoa</taxon>
        <taxon>Ecdysozoa</taxon>
        <taxon>Arthropoda</taxon>
        <taxon>Hexapoda</taxon>
        <taxon>Insecta</taxon>
        <taxon>Pterygota</taxon>
        <taxon>Neoptera</taxon>
        <taxon>Endopterygota</taxon>
        <taxon>Diptera</taxon>
        <taxon>Brachycera</taxon>
        <taxon>Muscomorpha</taxon>
        <taxon>Ephydroidea</taxon>
        <taxon>Drosophilidae</taxon>
        <taxon>Drosophila</taxon>
    </lineage>
</organism>
<accession>B4L2J2</accession>
<dbReference type="PANTHER" id="PTHR44675">
    <property type="entry name" value="PAK1 INTERACTING PROTEIN 1"/>
    <property type="match status" value="1"/>
</dbReference>
<dbReference type="KEGG" id="dmo:Dmoj_GI15418"/>
<keyword evidence="4" id="KW-1185">Reference proteome</keyword>
<feature type="compositionally biased region" description="Basic residues" evidence="2">
    <location>
        <begin position="424"/>
        <end position="433"/>
    </location>
</feature>
<dbReference type="InParanoid" id="B4L2J2"/>
<dbReference type="Proteomes" id="UP000009192">
    <property type="component" value="Unassembled WGS sequence"/>
</dbReference>
<dbReference type="EMBL" id="CH933810">
    <property type="protein sequence ID" value="EDW06868.2"/>
    <property type="molecule type" value="Genomic_DNA"/>
</dbReference>
<evidence type="ECO:0000313" key="4">
    <source>
        <dbReference type="Proteomes" id="UP000009192"/>
    </source>
</evidence>
<reference evidence="3 4" key="1">
    <citation type="journal article" date="2007" name="Nature">
        <title>Evolution of genes and genomes on the Drosophila phylogeny.</title>
        <authorList>
            <consortium name="Drosophila 12 Genomes Consortium"/>
            <person name="Clark A.G."/>
            <person name="Eisen M.B."/>
            <person name="Smith D.R."/>
            <person name="Bergman C.M."/>
            <person name="Oliver B."/>
            <person name="Markow T.A."/>
            <person name="Kaufman T.C."/>
            <person name="Kellis M."/>
            <person name="Gelbart W."/>
            <person name="Iyer V.N."/>
            <person name="Pollard D.A."/>
            <person name="Sackton T.B."/>
            <person name="Larracuente A.M."/>
            <person name="Singh N.D."/>
            <person name="Abad J.P."/>
            <person name="Abt D.N."/>
            <person name="Adryan B."/>
            <person name="Aguade M."/>
            <person name="Akashi H."/>
            <person name="Anderson W.W."/>
            <person name="Aquadro C.F."/>
            <person name="Ardell D.H."/>
            <person name="Arguello R."/>
            <person name="Artieri C.G."/>
            <person name="Barbash D.A."/>
            <person name="Barker D."/>
            <person name="Barsanti P."/>
            <person name="Batterham P."/>
            <person name="Batzoglou S."/>
            <person name="Begun D."/>
            <person name="Bhutkar A."/>
            <person name="Blanco E."/>
            <person name="Bosak S.A."/>
            <person name="Bradley R.K."/>
            <person name="Brand A.D."/>
            <person name="Brent M.R."/>
            <person name="Brooks A.N."/>
            <person name="Brown R.H."/>
            <person name="Butlin R.K."/>
            <person name="Caggese C."/>
            <person name="Calvi B.R."/>
            <person name="Bernardo de Carvalho A."/>
            <person name="Caspi A."/>
            <person name="Castrezana S."/>
            <person name="Celniker S.E."/>
            <person name="Chang J.L."/>
            <person name="Chapple C."/>
            <person name="Chatterji S."/>
            <person name="Chinwalla A."/>
            <person name="Civetta A."/>
            <person name="Clifton S.W."/>
            <person name="Comeron J.M."/>
            <person name="Costello J.C."/>
            <person name="Coyne J.A."/>
            <person name="Daub J."/>
            <person name="David R.G."/>
            <person name="Delcher A.L."/>
            <person name="Delehaunty K."/>
            <person name="Do C.B."/>
            <person name="Ebling H."/>
            <person name="Edwards K."/>
            <person name="Eickbush T."/>
            <person name="Evans J.D."/>
            <person name="Filipski A."/>
            <person name="Findeiss S."/>
            <person name="Freyhult E."/>
            <person name="Fulton L."/>
            <person name="Fulton R."/>
            <person name="Garcia A.C."/>
            <person name="Gardiner A."/>
            <person name="Garfield D.A."/>
            <person name="Garvin B.E."/>
            <person name="Gibson G."/>
            <person name="Gilbert D."/>
            <person name="Gnerre S."/>
            <person name="Godfrey J."/>
            <person name="Good R."/>
            <person name="Gotea V."/>
            <person name="Gravely B."/>
            <person name="Greenberg A.J."/>
            <person name="Griffiths-Jones S."/>
            <person name="Gross S."/>
            <person name="Guigo R."/>
            <person name="Gustafson E.A."/>
            <person name="Haerty W."/>
            <person name="Hahn M.W."/>
            <person name="Halligan D.L."/>
            <person name="Halpern A.L."/>
            <person name="Halter G.M."/>
            <person name="Han M.V."/>
            <person name="Heger A."/>
            <person name="Hillier L."/>
            <person name="Hinrichs A.S."/>
            <person name="Holmes I."/>
            <person name="Hoskins R.A."/>
            <person name="Hubisz M.J."/>
            <person name="Hultmark D."/>
            <person name="Huntley M.A."/>
            <person name="Jaffe D.B."/>
            <person name="Jagadeeshan S."/>
            <person name="Jeck W.R."/>
            <person name="Johnson J."/>
            <person name="Jones C.D."/>
            <person name="Jordan W.C."/>
            <person name="Karpen G.H."/>
            <person name="Kataoka E."/>
            <person name="Keightley P.D."/>
            <person name="Kheradpour P."/>
            <person name="Kirkness E.F."/>
            <person name="Koerich L.B."/>
            <person name="Kristiansen K."/>
            <person name="Kudrna D."/>
            <person name="Kulathinal R.J."/>
            <person name="Kumar S."/>
            <person name="Kwok R."/>
            <person name="Lander E."/>
            <person name="Langley C.H."/>
            <person name="Lapoint R."/>
            <person name="Lazzaro B.P."/>
            <person name="Lee S.J."/>
            <person name="Levesque L."/>
            <person name="Li R."/>
            <person name="Lin C.F."/>
            <person name="Lin M.F."/>
            <person name="Lindblad-Toh K."/>
            <person name="Llopart A."/>
            <person name="Long M."/>
            <person name="Low L."/>
            <person name="Lozovsky E."/>
            <person name="Lu J."/>
            <person name="Luo M."/>
            <person name="Machado C.A."/>
            <person name="Makalowski W."/>
            <person name="Marzo M."/>
            <person name="Matsuda M."/>
            <person name="Matzkin L."/>
            <person name="McAllister B."/>
            <person name="McBride C.S."/>
            <person name="McKernan B."/>
            <person name="McKernan K."/>
            <person name="Mendez-Lago M."/>
            <person name="Minx P."/>
            <person name="Mollenhauer M.U."/>
            <person name="Montooth K."/>
            <person name="Mount S.M."/>
            <person name="Mu X."/>
            <person name="Myers E."/>
            <person name="Negre B."/>
            <person name="Newfeld S."/>
            <person name="Nielsen R."/>
            <person name="Noor M.A."/>
            <person name="O'Grady P."/>
            <person name="Pachter L."/>
            <person name="Papaceit M."/>
            <person name="Parisi M.J."/>
            <person name="Parisi M."/>
            <person name="Parts L."/>
            <person name="Pedersen J.S."/>
            <person name="Pesole G."/>
            <person name="Phillippy A.M."/>
            <person name="Ponting C.P."/>
            <person name="Pop M."/>
            <person name="Porcelli D."/>
            <person name="Powell J.R."/>
            <person name="Prohaska S."/>
            <person name="Pruitt K."/>
            <person name="Puig M."/>
            <person name="Quesneville H."/>
            <person name="Ram K.R."/>
            <person name="Rand D."/>
            <person name="Rasmussen M.D."/>
            <person name="Reed L.K."/>
            <person name="Reenan R."/>
            <person name="Reily A."/>
            <person name="Remington K.A."/>
            <person name="Rieger T.T."/>
            <person name="Ritchie M.G."/>
            <person name="Robin C."/>
            <person name="Rogers Y.H."/>
            <person name="Rohde C."/>
            <person name="Rozas J."/>
            <person name="Rubenfield M.J."/>
            <person name="Ruiz A."/>
            <person name="Russo S."/>
            <person name="Salzberg S.L."/>
            <person name="Sanchez-Gracia A."/>
            <person name="Saranga D.J."/>
            <person name="Sato H."/>
            <person name="Schaeffer S.W."/>
            <person name="Schatz M.C."/>
            <person name="Schlenke T."/>
            <person name="Schwartz R."/>
            <person name="Segarra C."/>
            <person name="Singh R.S."/>
            <person name="Sirot L."/>
            <person name="Sirota M."/>
            <person name="Sisneros N.B."/>
            <person name="Smith C.D."/>
            <person name="Smith T.F."/>
            <person name="Spieth J."/>
            <person name="Stage D.E."/>
            <person name="Stark A."/>
            <person name="Stephan W."/>
            <person name="Strausberg R.L."/>
            <person name="Strempel S."/>
            <person name="Sturgill D."/>
            <person name="Sutton G."/>
            <person name="Sutton G.G."/>
            <person name="Tao W."/>
            <person name="Teichmann S."/>
            <person name="Tobari Y.N."/>
            <person name="Tomimura Y."/>
            <person name="Tsolas J.M."/>
            <person name="Valente V.L."/>
            <person name="Venter E."/>
            <person name="Venter J.C."/>
            <person name="Vicario S."/>
            <person name="Vieira F.G."/>
            <person name="Vilella A.J."/>
            <person name="Villasante A."/>
            <person name="Walenz B."/>
            <person name="Wang J."/>
            <person name="Wasserman M."/>
            <person name="Watts T."/>
            <person name="Wilson D."/>
            <person name="Wilson R.K."/>
            <person name="Wing R.A."/>
            <person name="Wolfner M.F."/>
            <person name="Wong A."/>
            <person name="Wong G.K."/>
            <person name="Wu C.I."/>
            <person name="Wu G."/>
            <person name="Yamamoto D."/>
            <person name="Yang H.P."/>
            <person name="Yang S.P."/>
            <person name="Yorke J.A."/>
            <person name="Yoshida K."/>
            <person name="Zdobnov E."/>
            <person name="Zhang P."/>
            <person name="Zhang Y."/>
            <person name="Zimin A.V."/>
            <person name="Baldwin J."/>
            <person name="Abdouelleil A."/>
            <person name="Abdulkadir J."/>
            <person name="Abebe A."/>
            <person name="Abera B."/>
            <person name="Abreu J."/>
            <person name="Acer S.C."/>
            <person name="Aftuck L."/>
            <person name="Alexander A."/>
            <person name="An P."/>
            <person name="Anderson E."/>
            <person name="Anderson S."/>
            <person name="Arachi H."/>
            <person name="Azer M."/>
            <person name="Bachantsang P."/>
            <person name="Barry A."/>
            <person name="Bayul T."/>
            <person name="Berlin A."/>
            <person name="Bessette D."/>
            <person name="Bloom T."/>
            <person name="Blye J."/>
            <person name="Boguslavskiy L."/>
            <person name="Bonnet C."/>
            <person name="Boukhgalter B."/>
            <person name="Bourzgui I."/>
            <person name="Brown A."/>
            <person name="Cahill P."/>
            <person name="Channer S."/>
            <person name="Cheshatsang Y."/>
            <person name="Chuda L."/>
            <person name="Citroen M."/>
            <person name="Collymore A."/>
            <person name="Cooke P."/>
            <person name="Costello M."/>
            <person name="D'Aco K."/>
            <person name="Daza R."/>
            <person name="De Haan G."/>
            <person name="DeGray S."/>
            <person name="DeMaso C."/>
            <person name="Dhargay N."/>
            <person name="Dooley K."/>
            <person name="Dooley E."/>
            <person name="Doricent M."/>
            <person name="Dorje P."/>
            <person name="Dorjee K."/>
            <person name="Dupes A."/>
            <person name="Elong R."/>
            <person name="Falk J."/>
            <person name="Farina A."/>
            <person name="Faro S."/>
            <person name="Ferguson D."/>
            <person name="Fisher S."/>
            <person name="Foley C.D."/>
            <person name="Franke A."/>
            <person name="Friedrich D."/>
            <person name="Gadbois L."/>
            <person name="Gearin G."/>
            <person name="Gearin C.R."/>
            <person name="Giannoukos G."/>
            <person name="Goode T."/>
            <person name="Graham J."/>
            <person name="Grandbois E."/>
            <person name="Grewal S."/>
            <person name="Gyaltsen K."/>
            <person name="Hafez N."/>
            <person name="Hagos B."/>
            <person name="Hall J."/>
            <person name="Henson C."/>
            <person name="Hollinger A."/>
            <person name="Honan T."/>
            <person name="Huard M.D."/>
            <person name="Hughes L."/>
            <person name="Hurhula B."/>
            <person name="Husby M.E."/>
            <person name="Kamat A."/>
            <person name="Kanga B."/>
            <person name="Kashin S."/>
            <person name="Khazanovich D."/>
            <person name="Kisner P."/>
            <person name="Lance K."/>
            <person name="Lara M."/>
            <person name="Lee W."/>
            <person name="Lennon N."/>
            <person name="Letendre F."/>
            <person name="LeVine R."/>
            <person name="Lipovsky A."/>
            <person name="Liu X."/>
            <person name="Liu J."/>
            <person name="Liu S."/>
            <person name="Lokyitsang T."/>
            <person name="Lokyitsang Y."/>
            <person name="Lubonja R."/>
            <person name="Lui A."/>
            <person name="MacDonald P."/>
            <person name="Magnisalis V."/>
            <person name="Maru K."/>
            <person name="Matthews C."/>
            <person name="McCusker W."/>
            <person name="McDonough S."/>
            <person name="Mehta T."/>
            <person name="Meldrim J."/>
            <person name="Meneus L."/>
            <person name="Mihai O."/>
            <person name="Mihalev A."/>
            <person name="Mihova T."/>
            <person name="Mittelman R."/>
            <person name="Mlenga V."/>
            <person name="Montmayeur A."/>
            <person name="Mulrain L."/>
            <person name="Navidi A."/>
            <person name="Naylor J."/>
            <person name="Negash T."/>
            <person name="Nguyen T."/>
            <person name="Nguyen N."/>
            <person name="Nicol R."/>
            <person name="Norbu C."/>
            <person name="Norbu N."/>
            <person name="Novod N."/>
            <person name="O'Neill B."/>
            <person name="Osman S."/>
            <person name="Markiewicz E."/>
            <person name="Oyono O.L."/>
            <person name="Patti C."/>
            <person name="Phunkhang P."/>
            <person name="Pierre F."/>
            <person name="Priest M."/>
            <person name="Raghuraman S."/>
            <person name="Rege F."/>
            <person name="Reyes R."/>
            <person name="Rise C."/>
            <person name="Rogov P."/>
            <person name="Ross K."/>
            <person name="Ryan E."/>
            <person name="Settipalli S."/>
            <person name="Shea T."/>
            <person name="Sherpa N."/>
            <person name="Shi L."/>
            <person name="Shih D."/>
            <person name="Sparrow T."/>
            <person name="Spaulding J."/>
            <person name="Stalker J."/>
            <person name="Stange-Thomann N."/>
            <person name="Stavropoulos S."/>
            <person name="Stone C."/>
            <person name="Strader C."/>
            <person name="Tesfaye S."/>
            <person name="Thomson T."/>
            <person name="Thoulutsang Y."/>
            <person name="Thoulutsang D."/>
            <person name="Topham K."/>
            <person name="Topping I."/>
            <person name="Tsamla T."/>
            <person name="Vassiliev H."/>
            <person name="Vo A."/>
            <person name="Wangchuk T."/>
            <person name="Wangdi T."/>
            <person name="Weiand M."/>
            <person name="Wilkinson J."/>
            <person name="Wilson A."/>
            <person name="Yadav S."/>
            <person name="Young G."/>
            <person name="Yu Q."/>
            <person name="Zembek L."/>
            <person name="Zhong D."/>
            <person name="Zimmer A."/>
            <person name="Zwirko Z."/>
            <person name="Jaffe D.B."/>
            <person name="Alvarez P."/>
            <person name="Brockman W."/>
            <person name="Butler J."/>
            <person name="Chin C."/>
            <person name="Gnerre S."/>
            <person name="Grabherr M."/>
            <person name="Kleber M."/>
            <person name="Mauceli E."/>
            <person name="MacCallum I."/>
        </authorList>
    </citation>
    <scope>NUCLEOTIDE SEQUENCE [LARGE SCALE GENOMIC DNA]</scope>
    <source>
        <strain evidence="4">Tucson 15081-1352.22</strain>
    </source>
</reference>
<dbReference type="InterPro" id="IPR015943">
    <property type="entry name" value="WD40/YVTN_repeat-like_dom_sf"/>
</dbReference>
<feature type="region of interest" description="Disordered" evidence="2">
    <location>
        <begin position="356"/>
        <end position="433"/>
    </location>
</feature>
<evidence type="ECO:0000256" key="1">
    <source>
        <dbReference type="ARBA" id="ARBA00045213"/>
    </source>
</evidence>
<evidence type="ECO:0000313" key="3">
    <source>
        <dbReference type="EMBL" id="EDW06868.2"/>
    </source>
</evidence>
<dbReference type="PANTHER" id="PTHR44675:SF1">
    <property type="entry name" value="P21-ACTIVATED PROTEIN KINASE-INTERACTING PROTEIN 1"/>
    <property type="match status" value="1"/>
</dbReference>